<sequence length="499" mass="58501">MGEITHVIEKFKKYLGNISAYQEALMLIHWDMRTKIPQKGVEQRSEVAGLLGEKIHKLETSDEMKYYIDAVKESSTDPLLLKIAEVCEENYERNRKIPTEEYRLFIMAQTKSEAVWQEAREKADFRLFQPDLEKLMDFNRKFATYWGYEDNIYDALLHNFEPGVTTKMLDEVFPRLRKSLLNLLTKITNSSNQPNPALLQNHFPKKDQETFTKKILEQMGYDFQAGRLDETIHPFAIALNKNDVRITTRYDEQDFRMAVFGTIHEGGHGLYEQNIDDRLMRTPLATGTSMGIHESQSLFWENFIARSQSFWETNYDLFLQYAPKAFQQVDRDQFYHAINEVKPSFIRIEADELTYSLHIMIRYELEKSLINNDIQVKDLPALWNEKMKDYLGIVPPSDKEGVLQDIHWAGGDFGYFPSYALGYMYAAQIYQTMNQQLDIESIVKSADFTKIKQWLGTSIHQYGKVKNPLEIIHDVTKEPLNPDHLICYLQEKYATIYQF</sequence>
<feature type="active site" description="Proton donor/acceptor" evidence="10">
    <location>
        <position position="265"/>
    </location>
</feature>
<dbReference type="eggNOG" id="COG2317">
    <property type="taxonomic scope" value="Bacteria"/>
</dbReference>
<dbReference type="GO" id="GO:0004181">
    <property type="term" value="F:metallocarboxypeptidase activity"/>
    <property type="evidence" value="ECO:0007669"/>
    <property type="project" value="UniProtKB-UniRule"/>
</dbReference>
<keyword evidence="1 8" id="KW-0121">Carboxypeptidase</keyword>
<proteinExistence type="inferred from homology"/>
<keyword evidence="4 8" id="KW-0378">Hydrolase</keyword>
<keyword evidence="9" id="KW-0862">Zinc</keyword>
<organism evidence="11 12">
    <name type="scientific">Virgibacillus massiliensis</name>
    <dbReference type="NCBI Taxonomy" id="1462526"/>
    <lineage>
        <taxon>Bacteria</taxon>
        <taxon>Bacillati</taxon>
        <taxon>Bacillota</taxon>
        <taxon>Bacilli</taxon>
        <taxon>Bacillales</taxon>
        <taxon>Bacillaceae</taxon>
        <taxon>Virgibacillus</taxon>
    </lineage>
</organism>
<evidence type="ECO:0000256" key="1">
    <source>
        <dbReference type="ARBA" id="ARBA00022645"/>
    </source>
</evidence>
<reference evidence="12" key="2">
    <citation type="submission" date="2014-05" db="EMBL/GenBank/DDBJ databases">
        <title>Draft genome sequence of Virgibacillus massiliensis Vm-5.</title>
        <authorList>
            <person name="Khelaifia S."/>
            <person name="Croce O."/>
            <person name="Lagier J.C."/>
            <person name="Raoult D."/>
        </authorList>
    </citation>
    <scope>NUCLEOTIDE SEQUENCE [LARGE SCALE GENOMIC DNA]</scope>
    <source>
        <strain evidence="12">Vm-5</strain>
    </source>
</reference>
<dbReference type="PANTHER" id="PTHR34217">
    <property type="entry name" value="METAL-DEPENDENT CARBOXYPEPTIDASE"/>
    <property type="match status" value="1"/>
</dbReference>
<evidence type="ECO:0000313" key="12">
    <source>
        <dbReference type="Proteomes" id="UP000028875"/>
    </source>
</evidence>
<dbReference type="STRING" id="1462526.BN990_02164"/>
<reference evidence="11 12" key="1">
    <citation type="submission" date="2014-03" db="EMBL/GenBank/DDBJ databases">
        <authorList>
            <person name="Urmite Genomes U."/>
        </authorList>
    </citation>
    <scope>NUCLEOTIDE SEQUENCE [LARGE SCALE GENOMIC DNA]</scope>
    <source>
        <strain evidence="11 12">Vm-5</strain>
    </source>
</reference>
<dbReference type="PANTHER" id="PTHR34217:SF1">
    <property type="entry name" value="CARBOXYPEPTIDASE 1"/>
    <property type="match status" value="1"/>
</dbReference>
<dbReference type="MEROPS" id="M32.006"/>
<feature type="binding site" evidence="9">
    <location>
        <position position="268"/>
    </location>
    <ligand>
        <name>Zn(2+)</name>
        <dbReference type="ChEBI" id="CHEBI:29105"/>
        <note>catalytic</note>
    </ligand>
</feature>
<evidence type="ECO:0000256" key="2">
    <source>
        <dbReference type="ARBA" id="ARBA00022670"/>
    </source>
</evidence>
<evidence type="ECO:0000256" key="8">
    <source>
        <dbReference type="PIRNR" id="PIRNR006615"/>
    </source>
</evidence>
<evidence type="ECO:0000256" key="9">
    <source>
        <dbReference type="PIRSR" id="PIRSR006615-1"/>
    </source>
</evidence>
<dbReference type="GO" id="GO:0008270">
    <property type="term" value="F:zinc ion binding"/>
    <property type="evidence" value="ECO:0007669"/>
    <property type="project" value="UniProtKB-ARBA"/>
</dbReference>
<dbReference type="FunFam" id="1.10.1370.30:FF:000003">
    <property type="entry name" value="Thermostable carboxypeptidase 1"/>
    <property type="match status" value="1"/>
</dbReference>
<name>A0A024QBC3_9BACI</name>
<comment type="similarity">
    <text evidence="7 8">Belongs to the peptidase M32 family.</text>
</comment>
<comment type="function">
    <text evidence="8">Broad specificity carboxypetidase that releases amino acids sequentially from the C-terminus, including neutral, aromatic, polar and basic residues.</text>
</comment>
<dbReference type="CDD" id="cd06460">
    <property type="entry name" value="M32_Taq"/>
    <property type="match status" value="1"/>
</dbReference>
<dbReference type="RefSeq" id="WP_038243972.1">
    <property type="nucleotide sequence ID" value="NZ_BNER01000002.1"/>
</dbReference>
<dbReference type="PROSITE" id="PS52034">
    <property type="entry name" value="PEPTIDASE_M32"/>
    <property type="match status" value="1"/>
</dbReference>
<dbReference type="GO" id="GO:0006508">
    <property type="term" value="P:proteolysis"/>
    <property type="evidence" value="ECO:0007669"/>
    <property type="project" value="UniProtKB-UniRule"/>
</dbReference>
<feature type="binding site" evidence="9">
    <location>
        <position position="294"/>
    </location>
    <ligand>
        <name>Zn(2+)</name>
        <dbReference type="ChEBI" id="CHEBI:29105"/>
        <note>catalytic</note>
    </ligand>
</feature>
<keyword evidence="12" id="KW-1185">Reference proteome</keyword>
<evidence type="ECO:0000256" key="6">
    <source>
        <dbReference type="ARBA" id="ARBA00052755"/>
    </source>
</evidence>
<accession>A0A024QBC3</accession>
<dbReference type="PRINTS" id="PR00998">
    <property type="entry name" value="CRBOXYPTASET"/>
</dbReference>
<feature type="binding site" evidence="9">
    <location>
        <position position="264"/>
    </location>
    <ligand>
        <name>Zn(2+)</name>
        <dbReference type="ChEBI" id="CHEBI:29105"/>
        <note>catalytic</note>
    </ligand>
</feature>
<evidence type="ECO:0000256" key="10">
    <source>
        <dbReference type="PIRSR" id="PIRSR006615-2"/>
    </source>
</evidence>
<gene>
    <name evidence="11" type="primary">ypwA</name>
    <name evidence="11" type="ORF">BN990_02164</name>
</gene>
<dbReference type="EC" id="3.4.17.19" evidence="8"/>
<evidence type="ECO:0000313" key="11">
    <source>
        <dbReference type="EMBL" id="CDQ39848.1"/>
    </source>
</evidence>
<keyword evidence="5 8" id="KW-0482">Metalloprotease</keyword>
<dbReference type="InterPro" id="IPR001333">
    <property type="entry name" value="Peptidase_M32_Taq"/>
</dbReference>
<comment type="cofactor">
    <cofactor evidence="9">
        <name>Zn(2+)</name>
        <dbReference type="ChEBI" id="CHEBI:29105"/>
    </cofactor>
    <text evidence="9">Binds 1 zinc ion per subunit.</text>
</comment>
<keyword evidence="3 8" id="KW-0479">Metal-binding</keyword>
<keyword evidence="2 8" id="KW-0645">Protease</keyword>
<dbReference type="Proteomes" id="UP000028875">
    <property type="component" value="Unassembled WGS sequence"/>
</dbReference>
<evidence type="ECO:0000256" key="7">
    <source>
        <dbReference type="ARBA" id="ARBA00061580"/>
    </source>
</evidence>
<dbReference type="OrthoDB" id="9772308at2"/>
<dbReference type="PIRSF" id="PIRSF006615">
    <property type="entry name" value="Zn_crbxpep_Taq"/>
    <property type="match status" value="1"/>
</dbReference>
<dbReference type="AlphaFoldDB" id="A0A024QBC3"/>
<protein>
    <recommendedName>
        <fullName evidence="8">Metal-dependent carboxypeptidase</fullName>
        <ecNumber evidence="8">3.4.17.19</ecNumber>
    </recommendedName>
</protein>
<evidence type="ECO:0000256" key="4">
    <source>
        <dbReference type="ARBA" id="ARBA00022801"/>
    </source>
</evidence>
<dbReference type="EMBL" id="CCDP010000001">
    <property type="protein sequence ID" value="CDQ39848.1"/>
    <property type="molecule type" value="Genomic_DNA"/>
</dbReference>
<dbReference type="SUPFAM" id="SSF55486">
    <property type="entry name" value="Metalloproteases ('zincins'), catalytic domain"/>
    <property type="match status" value="1"/>
</dbReference>
<evidence type="ECO:0000256" key="3">
    <source>
        <dbReference type="ARBA" id="ARBA00022723"/>
    </source>
</evidence>
<comment type="catalytic activity">
    <reaction evidence="6 8">
        <text>Release of a C-terminal amino acid with broad specificity, except for -Pro.</text>
        <dbReference type="EC" id="3.4.17.19"/>
    </reaction>
</comment>
<comment type="caution">
    <text evidence="11">The sequence shown here is derived from an EMBL/GenBank/DDBJ whole genome shotgun (WGS) entry which is preliminary data.</text>
</comment>
<evidence type="ECO:0000256" key="5">
    <source>
        <dbReference type="ARBA" id="ARBA00023049"/>
    </source>
</evidence>
<dbReference type="Gene3D" id="1.10.1370.30">
    <property type="match status" value="1"/>
</dbReference>
<dbReference type="Pfam" id="PF02074">
    <property type="entry name" value="Peptidase_M32"/>
    <property type="match status" value="1"/>
</dbReference>